<dbReference type="Proteomes" id="UP001597229">
    <property type="component" value="Unassembled WGS sequence"/>
</dbReference>
<sequence>MRRDVVEAVPDRTATPVLPVTLGSLLEELERPAAGEAEVGVWALPTDAIDGDELDAVRAWLDEGEREQASSYVRAELRHAYEIAHAAARLVVGTVMDARPEDVVWGRHACPGCGEPHGRPRAEGASIEFSLSHTPGMVLVAVAERPVGVDVERLPDDPVALAKLLHPRETEEIEAAARGTLDGGRASVRFTRAWARTEAYLKGIGIGLGRDPHLDYLGTDEAPARTLGAWEVRDIAVPDQYGAALALLG</sequence>
<dbReference type="InterPro" id="IPR008278">
    <property type="entry name" value="4-PPantetheinyl_Trfase_dom"/>
</dbReference>
<dbReference type="PANTHER" id="PTHR12215:SF10">
    <property type="entry name" value="L-AMINOADIPATE-SEMIALDEHYDE DEHYDROGENASE-PHOSPHOPANTETHEINYL TRANSFERASE"/>
    <property type="match status" value="1"/>
</dbReference>
<comment type="similarity">
    <text evidence="1">Belongs to the P-Pant transferase superfamily. Gsp/Sfp/HetI/AcpT family.</text>
</comment>
<dbReference type="PANTHER" id="PTHR12215">
    <property type="entry name" value="PHOSPHOPANTETHEINE TRANSFERASE"/>
    <property type="match status" value="1"/>
</dbReference>
<keyword evidence="5" id="KW-1185">Reference proteome</keyword>
<proteinExistence type="inferred from homology"/>
<organism evidence="4 5">
    <name type="scientific">Nocardioides ginsengisoli</name>
    <dbReference type="NCBI Taxonomy" id="363868"/>
    <lineage>
        <taxon>Bacteria</taxon>
        <taxon>Bacillati</taxon>
        <taxon>Actinomycetota</taxon>
        <taxon>Actinomycetes</taxon>
        <taxon>Propionibacteriales</taxon>
        <taxon>Nocardioidaceae</taxon>
        <taxon>Nocardioides</taxon>
    </lineage>
</organism>
<dbReference type="EMBL" id="JBHTLX010000012">
    <property type="protein sequence ID" value="MFD1247843.1"/>
    <property type="molecule type" value="Genomic_DNA"/>
</dbReference>
<evidence type="ECO:0000256" key="1">
    <source>
        <dbReference type="ARBA" id="ARBA00010990"/>
    </source>
</evidence>
<evidence type="ECO:0000256" key="2">
    <source>
        <dbReference type="ARBA" id="ARBA00022679"/>
    </source>
</evidence>
<accession>A0ABW3W0U9</accession>
<dbReference type="RefSeq" id="WP_367918399.1">
    <property type="nucleotide sequence ID" value="NZ_BAABAC010000013.1"/>
</dbReference>
<comment type="caution">
    <text evidence="4">The sequence shown here is derived from an EMBL/GenBank/DDBJ whole genome shotgun (WGS) entry which is preliminary data.</text>
</comment>
<evidence type="ECO:0000259" key="3">
    <source>
        <dbReference type="Pfam" id="PF01648"/>
    </source>
</evidence>
<dbReference type="SUPFAM" id="SSF56214">
    <property type="entry name" value="4'-phosphopantetheinyl transferase"/>
    <property type="match status" value="2"/>
</dbReference>
<dbReference type="Gene3D" id="3.90.470.20">
    <property type="entry name" value="4'-phosphopantetheinyl transferase domain"/>
    <property type="match status" value="1"/>
</dbReference>
<dbReference type="Pfam" id="PF01648">
    <property type="entry name" value="ACPS"/>
    <property type="match status" value="1"/>
</dbReference>
<gene>
    <name evidence="4" type="ORF">ACFQ3F_08580</name>
</gene>
<reference evidence="5" key="1">
    <citation type="journal article" date="2019" name="Int. J. Syst. Evol. Microbiol.">
        <title>The Global Catalogue of Microorganisms (GCM) 10K type strain sequencing project: providing services to taxonomists for standard genome sequencing and annotation.</title>
        <authorList>
            <consortium name="The Broad Institute Genomics Platform"/>
            <consortium name="The Broad Institute Genome Sequencing Center for Infectious Disease"/>
            <person name="Wu L."/>
            <person name="Ma J."/>
        </authorList>
    </citation>
    <scope>NUCLEOTIDE SEQUENCE [LARGE SCALE GENOMIC DNA]</scope>
    <source>
        <strain evidence="5">CCUG 52478</strain>
    </source>
</reference>
<dbReference type="InterPro" id="IPR037143">
    <property type="entry name" value="4-PPantetheinyl_Trfase_dom_sf"/>
</dbReference>
<keyword evidence="2 4" id="KW-0808">Transferase</keyword>
<dbReference type="InterPro" id="IPR050559">
    <property type="entry name" value="P-Pant_transferase_sf"/>
</dbReference>
<evidence type="ECO:0000313" key="4">
    <source>
        <dbReference type="EMBL" id="MFD1247843.1"/>
    </source>
</evidence>
<evidence type="ECO:0000313" key="5">
    <source>
        <dbReference type="Proteomes" id="UP001597229"/>
    </source>
</evidence>
<protein>
    <submittedName>
        <fullName evidence="4">4'-phosphopantetheinyl transferase family protein</fullName>
    </submittedName>
</protein>
<dbReference type="GO" id="GO:0016740">
    <property type="term" value="F:transferase activity"/>
    <property type="evidence" value="ECO:0007669"/>
    <property type="project" value="UniProtKB-KW"/>
</dbReference>
<name>A0ABW3W0U9_9ACTN</name>
<feature type="domain" description="4'-phosphopantetheinyl transferase" evidence="3">
    <location>
        <begin position="146"/>
        <end position="215"/>
    </location>
</feature>